<name>A0A6M3YNT5_9VIRU</name>
<reference evidence="1" key="1">
    <citation type="submission" date="2020-01" db="EMBL/GenBank/DDBJ databases">
        <title>Viral genomes from wild and zoo birds in China.</title>
        <authorList>
            <person name="Zhao M."/>
            <person name="Shan L.T."/>
            <person name="Yang X.S."/>
            <person name="Zhang W."/>
        </authorList>
    </citation>
    <scope>NUCLEOTIDE SEQUENCE</scope>
    <source>
        <strain evidence="1">Rfb199shi3</strain>
    </source>
</reference>
<evidence type="ECO:0000313" key="1">
    <source>
        <dbReference type="EMBL" id="QJI53559.1"/>
    </source>
</evidence>
<organism evidence="1">
    <name type="scientific">Picornavirales sp</name>
    <dbReference type="NCBI Taxonomy" id="1955153"/>
    <lineage>
        <taxon>Viruses</taxon>
        <taxon>Riboviria</taxon>
        <taxon>Orthornavirae</taxon>
        <taxon>Pisuviricota</taxon>
        <taxon>Pisoniviricetes</taxon>
        <taxon>Picornavirales</taxon>
    </lineage>
</organism>
<dbReference type="EMBL" id="MN918680">
    <property type="protein sequence ID" value="QJI53559.1"/>
    <property type="molecule type" value="Genomic_RNA"/>
</dbReference>
<sequence length="305" mass="35057">MSAMGQVQAAPATTCKKYKEIAVHMVKVQINCLNALQEYPGHPSDIPVIIKQYEQFIRIVLDNELTNAALVLSNMDIKDLEKFDPGDVVARSLARQIKTTHNTIRQNLMDNLVKVCTKKEVEKMLHPECSYCQHVQNTSSAFREENVNCESRANVRMRRETGSPTLFDVEKAAKVDKLHSVHTNFEANAAKCMFPEMKLMSLQDMNAAMDPRQVDRQRNAPLKDPHTYAKSLTTTPFQKKKKETRPMSPEKFNHILRNGSTAEEHREHQEALRARMVDPDWENYDQQDMKDLEDYDAFDEYGNAI</sequence>
<proteinExistence type="predicted"/>
<protein>
    <submittedName>
        <fullName evidence="1">Uncharacterized protein</fullName>
    </submittedName>
</protein>
<accession>A0A6M3YNT5</accession>